<evidence type="ECO:0000313" key="6">
    <source>
        <dbReference type="EMBL" id="MBB2150659.1"/>
    </source>
</evidence>
<dbReference type="InterPro" id="IPR006101">
    <property type="entry name" value="Glyco_hydro_2"/>
</dbReference>
<dbReference type="InterPro" id="IPR023230">
    <property type="entry name" value="Glyco_hydro_2_CS"/>
</dbReference>
<dbReference type="Pfam" id="PF00754">
    <property type="entry name" value="F5_F8_type_C"/>
    <property type="match status" value="1"/>
</dbReference>
<name>A0ABR6F0U7_9SPHI</name>
<dbReference type="InterPro" id="IPR006103">
    <property type="entry name" value="Glyco_hydro_2_cat"/>
</dbReference>
<dbReference type="InterPro" id="IPR008979">
    <property type="entry name" value="Galactose-bd-like_sf"/>
</dbReference>
<evidence type="ECO:0000259" key="5">
    <source>
        <dbReference type="PROSITE" id="PS50022"/>
    </source>
</evidence>
<dbReference type="InterPro" id="IPR040605">
    <property type="entry name" value="Glyco_hydro2_dom5"/>
</dbReference>
<gene>
    <name evidence="6" type="ORF">GM920_17310</name>
</gene>
<comment type="similarity">
    <text evidence="1 4">Belongs to the glycosyl hydrolase 2 family.</text>
</comment>
<dbReference type="Proteomes" id="UP000636110">
    <property type="component" value="Unassembled WGS sequence"/>
</dbReference>
<dbReference type="PANTHER" id="PTHR42732:SF1">
    <property type="entry name" value="BETA-MANNOSIDASE"/>
    <property type="match status" value="1"/>
</dbReference>
<proteinExistence type="inferred from homology"/>
<dbReference type="InterPro" id="IPR013783">
    <property type="entry name" value="Ig-like_fold"/>
</dbReference>
<dbReference type="SUPFAM" id="SSF49785">
    <property type="entry name" value="Galactose-binding domain-like"/>
    <property type="match status" value="2"/>
</dbReference>
<evidence type="ECO:0000256" key="3">
    <source>
        <dbReference type="ARBA" id="ARBA00023295"/>
    </source>
</evidence>
<sequence length="996" mass="112043">MTSRLIFFVLSICSLQSAFCQNKGRNVKGTTARIAQNQSDPTRKVFNLNTNWAFFRGDVKGAESLKFNDDKWFSVAVPHSMRLEKKHNGGAQIYQGVGWYRRYFKVDQWASRKRITLNFEGVQKNCEVFLNGEKVATHYGGYLGFVVDITAVVKFDRTNVLALRVVNTNDPLTPPGKELDRLDFNYYGGIYRDVSLIITNKLYISDPLEANKIAGGGLFITYPKVQKEKAEINIKTHLVNGIGISDSVTLVSSIRDRNEKEVARSVTKGLVKAEMEFDQNLVVLQPKLWHPDHPYQYHVVSQVYKGKKLSDEKITLMGIRSIAFRSPEGKSDGFYMNGEKLYLRGANRHQNYQFIGDAAANSMQYRDAMQLKKGGFNAVRAAHYPQSPAFLDACDKIGLLVIECEPGWQLFNKDSVFIKRTYQQVREMIRRDRNRPSVFLWETSLNESPTPDSWAKEVVRIAHEEMPNNQMFTADDFFAKGRKYYDVSYKVINEDGTDPNPEMPSLTREWGDTWMADPQKENGLRASRMYTAKGLLAQCVLRQNALNGTMLEEEGGYWDHAKLDANKRIGGYFLWSYNDYTRGSDVITAFSGVVDIDRYEKFGYYQLQAMQDARNPVYGPMVFIASYNSRPDLDSTITVFSNCDQVKLYRNNQLIGDMTRKDNAVTAPFVAAKGGSPYYTFKTSGYEPGELKAEGIMDGKVVAKSVVKTPGKPDHLEIEIADWGIKPVADGSDMIPVYIKVCDKDGTVITNTKALQSFKINLQVTGEGALIGAAIPRIEAAVQYTEGGIGYGIIQTSEKAGNIIITAGSSGLKSASTTMSTIPYAGRFLQDGIHAKWKFEKETEDSSVLPTDAVDVLPPPIKVTPEMIREPLGGLPTKIENLIDDNLSTIWMPGKNQLPTELVINLGDSYTLKGSRIIWGKDSDWYTYSIALSTNGINWQNVITNKKVSGQEYKPLSYNYENVRQIKITISEVQPEKSKVAIKDLQFYGVKTNEKR</sequence>
<dbReference type="SUPFAM" id="SSF49303">
    <property type="entry name" value="beta-Galactosidase/glucuronidase domain"/>
    <property type="match status" value="1"/>
</dbReference>
<dbReference type="InterPro" id="IPR017853">
    <property type="entry name" value="GH"/>
</dbReference>
<dbReference type="Pfam" id="PF02836">
    <property type="entry name" value="Glyco_hydro_2_C"/>
    <property type="match status" value="1"/>
</dbReference>
<organism evidence="6 7">
    <name type="scientific">Pedobacter gandavensis</name>
    <dbReference type="NCBI Taxonomy" id="2679963"/>
    <lineage>
        <taxon>Bacteria</taxon>
        <taxon>Pseudomonadati</taxon>
        <taxon>Bacteroidota</taxon>
        <taxon>Sphingobacteriia</taxon>
        <taxon>Sphingobacteriales</taxon>
        <taxon>Sphingobacteriaceae</taxon>
        <taxon>Pedobacter</taxon>
    </lineage>
</organism>
<comment type="caution">
    <text evidence="6">The sequence shown here is derived from an EMBL/GenBank/DDBJ whole genome shotgun (WGS) entry which is preliminary data.</text>
</comment>
<keyword evidence="2 4" id="KW-0378">Hydrolase</keyword>
<evidence type="ECO:0000256" key="4">
    <source>
        <dbReference type="RuleBase" id="RU361154"/>
    </source>
</evidence>
<dbReference type="InterPro" id="IPR000421">
    <property type="entry name" value="FA58C"/>
</dbReference>
<dbReference type="InterPro" id="IPR051913">
    <property type="entry name" value="GH2_Domain-Containing"/>
</dbReference>
<evidence type="ECO:0000313" key="7">
    <source>
        <dbReference type="Proteomes" id="UP000636110"/>
    </source>
</evidence>
<dbReference type="PRINTS" id="PR00132">
    <property type="entry name" value="GLHYDRLASE2"/>
</dbReference>
<dbReference type="Pfam" id="PF18565">
    <property type="entry name" value="Glyco_hydro2_C5"/>
    <property type="match status" value="1"/>
</dbReference>
<dbReference type="PROSITE" id="PS50022">
    <property type="entry name" value="FA58C_3"/>
    <property type="match status" value="1"/>
</dbReference>
<evidence type="ECO:0000256" key="2">
    <source>
        <dbReference type="ARBA" id="ARBA00022801"/>
    </source>
</evidence>
<dbReference type="Gene3D" id="2.60.120.260">
    <property type="entry name" value="Galactose-binding domain-like"/>
    <property type="match status" value="2"/>
</dbReference>
<protein>
    <submittedName>
        <fullName evidence="6">DUF4982 domain-containing protein</fullName>
    </submittedName>
</protein>
<dbReference type="Gene3D" id="2.60.40.10">
    <property type="entry name" value="Immunoglobulins"/>
    <property type="match status" value="3"/>
</dbReference>
<dbReference type="Pfam" id="PF16355">
    <property type="entry name" value="DUF4982"/>
    <property type="match status" value="1"/>
</dbReference>
<dbReference type="InterPro" id="IPR006102">
    <property type="entry name" value="Ig-like_GH2"/>
</dbReference>
<evidence type="ECO:0000256" key="1">
    <source>
        <dbReference type="ARBA" id="ARBA00007401"/>
    </source>
</evidence>
<dbReference type="Pfam" id="PF00703">
    <property type="entry name" value="Glyco_hydro_2"/>
    <property type="match status" value="1"/>
</dbReference>
<feature type="domain" description="F5/8 type C" evidence="5">
    <location>
        <begin position="842"/>
        <end position="990"/>
    </location>
</feature>
<dbReference type="EMBL" id="WNXC01000007">
    <property type="protein sequence ID" value="MBB2150659.1"/>
    <property type="molecule type" value="Genomic_DNA"/>
</dbReference>
<dbReference type="Gene3D" id="3.20.20.80">
    <property type="entry name" value="Glycosidases"/>
    <property type="match status" value="1"/>
</dbReference>
<reference evidence="6 7" key="1">
    <citation type="submission" date="2019-11" db="EMBL/GenBank/DDBJ databases">
        <title>Description of Pedobacter sp. LMG 31462T.</title>
        <authorList>
            <person name="Carlier A."/>
            <person name="Qi S."/>
            <person name="Vandamme P."/>
        </authorList>
    </citation>
    <scope>NUCLEOTIDE SEQUENCE [LARGE SCALE GENOMIC DNA]</scope>
    <source>
        <strain evidence="6 7">LMG 31462</strain>
    </source>
</reference>
<dbReference type="SUPFAM" id="SSF51445">
    <property type="entry name" value="(Trans)glycosidases"/>
    <property type="match status" value="1"/>
</dbReference>
<accession>A0ABR6F0U7</accession>
<dbReference type="InterPro" id="IPR032311">
    <property type="entry name" value="DUF4982"/>
</dbReference>
<dbReference type="PROSITE" id="PS00719">
    <property type="entry name" value="GLYCOSYL_HYDROL_F2_1"/>
    <property type="match status" value="1"/>
</dbReference>
<keyword evidence="7" id="KW-1185">Reference proteome</keyword>
<dbReference type="InterPro" id="IPR006104">
    <property type="entry name" value="Glyco_hydro_2_N"/>
</dbReference>
<dbReference type="InterPro" id="IPR036156">
    <property type="entry name" value="Beta-gal/glucu_dom_sf"/>
</dbReference>
<dbReference type="PANTHER" id="PTHR42732">
    <property type="entry name" value="BETA-GALACTOSIDASE"/>
    <property type="match status" value="1"/>
</dbReference>
<keyword evidence="3 4" id="KW-0326">Glycosidase</keyword>
<dbReference type="Pfam" id="PF02837">
    <property type="entry name" value="Glyco_hydro_2_N"/>
    <property type="match status" value="1"/>
</dbReference>